<keyword evidence="1" id="KW-0812">Transmembrane</keyword>
<dbReference type="EMBL" id="JBHULC010000011">
    <property type="protein sequence ID" value="MFD2521696.1"/>
    <property type="molecule type" value="Genomic_DNA"/>
</dbReference>
<name>A0ABW5J6M6_9BACT</name>
<comment type="caution">
    <text evidence="2">The sequence shown here is derived from an EMBL/GenBank/DDBJ whole genome shotgun (WGS) entry which is preliminary data.</text>
</comment>
<protein>
    <submittedName>
        <fullName evidence="2">Uncharacterized protein</fullName>
    </submittedName>
</protein>
<keyword evidence="1" id="KW-0472">Membrane</keyword>
<feature type="transmembrane region" description="Helical" evidence="1">
    <location>
        <begin position="86"/>
        <end position="109"/>
    </location>
</feature>
<dbReference type="Proteomes" id="UP001597510">
    <property type="component" value="Unassembled WGS sequence"/>
</dbReference>
<keyword evidence="3" id="KW-1185">Reference proteome</keyword>
<evidence type="ECO:0000256" key="1">
    <source>
        <dbReference type="SAM" id="Phobius"/>
    </source>
</evidence>
<feature type="transmembrane region" description="Helical" evidence="1">
    <location>
        <begin position="129"/>
        <end position="150"/>
    </location>
</feature>
<proteinExistence type="predicted"/>
<reference evidence="3" key="1">
    <citation type="journal article" date="2019" name="Int. J. Syst. Evol. Microbiol.">
        <title>The Global Catalogue of Microorganisms (GCM) 10K type strain sequencing project: providing services to taxonomists for standard genome sequencing and annotation.</title>
        <authorList>
            <consortium name="The Broad Institute Genomics Platform"/>
            <consortium name="The Broad Institute Genome Sequencing Center for Infectious Disease"/>
            <person name="Wu L."/>
            <person name="Ma J."/>
        </authorList>
    </citation>
    <scope>NUCLEOTIDE SEQUENCE [LARGE SCALE GENOMIC DNA]</scope>
    <source>
        <strain evidence="3">KCTC 52344</strain>
    </source>
</reference>
<evidence type="ECO:0000313" key="2">
    <source>
        <dbReference type="EMBL" id="MFD2521696.1"/>
    </source>
</evidence>
<accession>A0ABW5J6M6</accession>
<dbReference type="RefSeq" id="WP_340235975.1">
    <property type="nucleotide sequence ID" value="NZ_JBBEWC010000005.1"/>
</dbReference>
<organism evidence="2 3">
    <name type="scientific">Emticicia soli</name>
    <dbReference type="NCBI Taxonomy" id="2027878"/>
    <lineage>
        <taxon>Bacteria</taxon>
        <taxon>Pseudomonadati</taxon>
        <taxon>Bacteroidota</taxon>
        <taxon>Cytophagia</taxon>
        <taxon>Cytophagales</taxon>
        <taxon>Leadbetterellaceae</taxon>
        <taxon>Emticicia</taxon>
    </lineage>
</organism>
<gene>
    <name evidence="2" type="ORF">ACFSR2_12440</name>
</gene>
<evidence type="ECO:0000313" key="3">
    <source>
        <dbReference type="Proteomes" id="UP001597510"/>
    </source>
</evidence>
<sequence length="167" mass="19156">MLTDEQIFDILDGQASKEILQAHQNLLLNSLVYQQYFKELEAIHLDLVDMPLEHTSANFTENVLAAVVQEKPVLVPVKRKAWAGKLLFVFFGIMISLFIVTIISLLSYSSPVEIIQIRPNLIPEGFKDFLTQDFTKVAVLANLIILLVLFDKRVLRPYFKHRRMTLG</sequence>
<keyword evidence="1" id="KW-1133">Transmembrane helix</keyword>